<proteinExistence type="predicted"/>
<dbReference type="Gene3D" id="3.30.360.10">
    <property type="entry name" value="Dihydrodipicolinate Reductase, domain 2"/>
    <property type="match status" value="1"/>
</dbReference>
<accession>A0A9X2KJL9</accession>
<sequence>MRPIRLGMVGGGAGAFFGPVHRTAARLDGRFELVAGAFSSRPEAAGEGAALIADAARSYPHYRAMIEAEARREDGVELIAIVTPNHLHYPVAKAALEAGIAVLCEKPLALDLEQARELAALASERDLLFAVAYTYTGYPMVRQAAAMVRAGELGTLRGAQIRYVQDWLATPVEAGGSKQAAWRTDPRLAGPGGCLGDIGTHCYNLLHSVTGLNAVALAADLQASVPGRALDDDVQIMLRLENGARAGIWATQVAPAVAKNGLDFHIYGDKGGLEWAQEAPDLLRFTPVGGNSVLMRRGAGGLHPAAVAATRLPAGHPEAYFEALGQLYRDIAEHWTQRSRAPLFGARVADGVAGIAFVETAIVSSRSNGAWTAMIPQAIAN</sequence>
<name>A0A9X2KJL9_9SPHN</name>
<evidence type="ECO:0000313" key="3">
    <source>
        <dbReference type="EMBL" id="MCP3729609.1"/>
    </source>
</evidence>
<dbReference type="GO" id="GO:0000166">
    <property type="term" value="F:nucleotide binding"/>
    <property type="evidence" value="ECO:0007669"/>
    <property type="project" value="InterPro"/>
</dbReference>
<evidence type="ECO:0000313" key="4">
    <source>
        <dbReference type="Proteomes" id="UP001139451"/>
    </source>
</evidence>
<dbReference type="SUPFAM" id="SSF51735">
    <property type="entry name" value="NAD(P)-binding Rossmann-fold domains"/>
    <property type="match status" value="1"/>
</dbReference>
<keyword evidence="4" id="KW-1185">Reference proteome</keyword>
<dbReference type="Gene3D" id="3.40.50.720">
    <property type="entry name" value="NAD(P)-binding Rossmann-like Domain"/>
    <property type="match status" value="1"/>
</dbReference>
<dbReference type="RefSeq" id="WP_254291592.1">
    <property type="nucleotide sequence ID" value="NZ_JAMLDX010000002.1"/>
</dbReference>
<reference evidence="3" key="1">
    <citation type="submission" date="2022-05" db="EMBL/GenBank/DDBJ databases">
        <title>Sphingomonas sp. strain MG17 Genome sequencing and assembly.</title>
        <authorList>
            <person name="Kim I."/>
        </authorList>
    </citation>
    <scope>NUCLEOTIDE SEQUENCE</scope>
    <source>
        <strain evidence="3">MG17</strain>
    </source>
</reference>
<dbReference type="Pfam" id="PF22725">
    <property type="entry name" value="GFO_IDH_MocA_C3"/>
    <property type="match status" value="1"/>
</dbReference>
<dbReference type="InterPro" id="IPR051317">
    <property type="entry name" value="Gfo/Idh/MocA_oxidoreduct"/>
</dbReference>
<dbReference type="AlphaFoldDB" id="A0A9X2KJL9"/>
<evidence type="ECO:0000259" key="2">
    <source>
        <dbReference type="Pfam" id="PF22725"/>
    </source>
</evidence>
<dbReference type="Pfam" id="PF01408">
    <property type="entry name" value="GFO_IDH_MocA"/>
    <property type="match status" value="1"/>
</dbReference>
<dbReference type="InterPro" id="IPR000683">
    <property type="entry name" value="Gfo/Idh/MocA-like_OxRdtase_N"/>
</dbReference>
<protein>
    <submittedName>
        <fullName evidence="3">Gfo/Idh/MocA family oxidoreductase</fullName>
    </submittedName>
</protein>
<comment type="caution">
    <text evidence="3">The sequence shown here is derived from an EMBL/GenBank/DDBJ whole genome shotgun (WGS) entry which is preliminary data.</text>
</comment>
<evidence type="ECO:0000259" key="1">
    <source>
        <dbReference type="Pfam" id="PF01408"/>
    </source>
</evidence>
<dbReference type="InterPro" id="IPR055170">
    <property type="entry name" value="GFO_IDH_MocA-like_dom"/>
</dbReference>
<organism evidence="3 4">
    <name type="scientific">Sphingomonas tagetis</name>
    <dbReference type="NCBI Taxonomy" id="2949092"/>
    <lineage>
        <taxon>Bacteria</taxon>
        <taxon>Pseudomonadati</taxon>
        <taxon>Pseudomonadota</taxon>
        <taxon>Alphaproteobacteria</taxon>
        <taxon>Sphingomonadales</taxon>
        <taxon>Sphingomonadaceae</taxon>
        <taxon>Sphingomonas</taxon>
    </lineage>
</organism>
<dbReference type="PANTHER" id="PTHR43708">
    <property type="entry name" value="CONSERVED EXPRESSED OXIDOREDUCTASE (EUROFUNG)"/>
    <property type="match status" value="1"/>
</dbReference>
<gene>
    <name evidence="3" type="ORF">M9978_04130</name>
</gene>
<feature type="domain" description="Gfo/Idh/MocA-like oxidoreductase N-terminal" evidence="1">
    <location>
        <begin position="4"/>
        <end position="133"/>
    </location>
</feature>
<dbReference type="EMBL" id="JAMLDX010000002">
    <property type="protein sequence ID" value="MCP3729609.1"/>
    <property type="molecule type" value="Genomic_DNA"/>
</dbReference>
<dbReference type="InterPro" id="IPR036291">
    <property type="entry name" value="NAD(P)-bd_dom_sf"/>
</dbReference>
<dbReference type="PANTHER" id="PTHR43708:SF3">
    <property type="entry name" value="OXIDOREDUCTASE"/>
    <property type="match status" value="1"/>
</dbReference>
<feature type="domain" description="GFO/IDH/MocA-like oxidoreductase" evidence="2">
    <location>
        <begin position="141"/>
        <end position="274"/>
    </location>
</feature>
<dbReference type="Proteomes" id="UP001139451">
    <property type="component" value="Unassembled WGS sequence"/>
</dbReference>
<dbReference type="SUPFAM" id="SSF55347">
    <property type="entry name" value="Glyceraldehyde-3-phosphate dehydrogenase-like, C-terminal domain"/>
    <property type="match status" value="1"/>
</dbReference>